<dbReference type="EMBL" id="JAKTTI010000001">
    <property type="protein sequence ID" value="MCH1623940.1"/>
    <property type="molecule type" value="Genomic_DNA"/>
</dbReference>
<proteinExistence type="predicted"/>
<comment type="caution">
    <text evidence="1">The sequence shown here is derived from an EMBL/GenBank/DDBJ whole genome shotgun (WGS) entry which is preliminary data.</text>
</comment>
<keyword evidence="2" id="KW-1185">Reference proteome</keyword>
<dbReference type="InterPro" id="IPR025236">
    <property type="entry name" value="SR1P"/>
</dbReference>
<evidence type="ECO:0000313" key="1">
    <source>
        <dbReference type="EMBL" id="MCH1623940.1"/>
    </source>
</evidence>
<dbReference type="RefSeq" id="WP_240252068.1">
    <property type="nucleotide sequence ID" value="NZ_JAKTTI010000001.1"/>
</dbReference>
<dbReference type="AlphaFoldDB" id="A0AAW5DTG1"/>
<organism evidence="1 2">
    <name type="scientific">Fredinandcohnia quinoae</name>
    <dbReference type="NCBI Taxonomy" id="2918902"/>
    <lineage>
        <taxon>Bacteria</taxon>
        <taxon>Bacillati</taxon>
        <taxon>Bacillota</taxon>
        <taxon>Bacilli</taxon>
        <taxon>Bacillales</taxon>
        <taxon>Bacillaceae</taxon>
        <taxon>Fredinandcohnia</taxon>
    </lineage>
</organism>
<accession>A0AAW5DTG1</accession>
<reference evidence="1" key="1">
    <citation type="submission" date="2022-02" db="EMBL/GenBank/DDBJ databases">
        <title>Fredinandcohnia quinoae sp. nov. isolated from Chenopodium quinoa seeds.</title>
        <authorList>
            <person name="Saati-Santamaria Z."/>
            <person name="Flores-Felix J.D."/>
            <person name="Igual J.M."/>
            <person name="Velazquez E."/>
            <person name="Garcia-Fraile P."/>
            <person name="Martinez-Molina E."/>
        </authorList>
    </citation>
    <scope>NUCLEOTIDE SEQUENCE</scope>
    <source>
        <strain evidence="1">SECRCQ15</strain>
    </source>
</reference>
<gene>
    <name evidence="1" type="ORF">MJG50_01260</name>
</gene>
<dbReference type="Proteomes" id="UP001431131">
    <property type="component" value="Unassembled WGS sequence"/>
</dbReference>
<dbReference type="Pfam" id="PF13790">
    <property type="entry name" value="SR1P"/>
    <property type="match status" value="1"/>
</dbReference>
<protein>
    <submittedName>
        <fullName evidence="1">GapA-binding peptide SR1P</fullName>
    </submittedName>
</protein>
<sequence>MGIIICQSCNSTIEVFENEKVSTLYSKCEDCGCNHKETKNID</sequence>
<evidence type="ECO:0000313" key="2">
    <source>
        <dbReference type="Proteomes" id="UP001431131"/>
    </source>
</evidence>
<name>A0AAW5DTG1_9BACI</name>